<reference evidence="2" key="1">
    <citation type="submission" date="2016-05" db="EMBL/GenBank/DDBJ databases">
        <authorList>
            <person name="Naeem Raeece"/>
        </authorList>
    </citation>
    <scope>NUCLEOTIDE SEQUENCE [LARGE SCALE GENOMIC DNA]</scope>
</reference>
<gene>
    <name evidence="1" type="ORF">POVWA2_078740</name>
</gene>
<protein>
    <submittedName>
        <fullName evidence="1">PIR Superfamily Protein</fullName>
    </submittedName>
</protein>
<evidence type="ECO:0000313" key="2">
    <source>
        <dbReference type="Proteomes" id="UP000078550"/>
    </source>
</evidence>
<name>A0A1A9AMB1_PLAOA</name>
<organism evidence="1 2">
    <name type="scientific">Plasmodium ovale wallikeri</name>
    <dbReference type="NCBI Taxonomy" id="864142"/>
    <lineage>
        <taxon>Eukaryota</taxon>
        <taxon>Sar</taxon>
        <taxon>Alveolata</taxon>
        <taxon>Apicomplexa</taxon>
        <taxon>Aconoidasida</taxon>
        <taxon>Haemosporida</taxon>
        <taxon>Plasmodiidae</taxon>
        <taxon>Plasmodium</taxon>
        <taxon>Plasmodium (Plasmodium)</taxon>
    </lineage>
</organism>
<dbReference type="AlphaFoldDB" id="A0A1A9AMB1"/>
<sequence length="347" mass="40329">MEGDEQDEKYDSFDDYRHNYGIFQDIKGKVGGDYNSFPKEIIKENIENETYIIMDSLRLKKYLMNFSNEEECQKRNCCAYINYMLNEGISNHYISPTPIFNIYNSYMNHPNNDKIKNLCLSKIIYMDKKKHEKIDKLYSAYKTCHLFFSKERNITACFLAKSCATAYNNIINEYPKPDDYKFCKTVNDFKKILEENEHISRGQCATQIPHLLSYPDSCNNILEESIKIAPMGKEARGLEAQVEPRGQSYTQKGYKMEDIPDTNTISPSSLGSALPITLFSSGISALLILLSLYKFTSFGHWLRLQTQKFKGISGKLEEEEYEMQQQNSEYEDRIAEYDGYNVSYNSL</sequence>
<dbReference type="EMBL" id="FLRE01001806">
    <property type="protein sequence ID" value="SBT57326.1"/>
    <property type="molecule type" value="Genomic_DNA"/>
</dbReference>
<dbReference type="Proteomes" id="UP000078550">
    <property type="component" value="Unassembled WGS sequence"/>
</dbReference>
<proteinExistence type="predicted"/>
<evidence type="ECO:0000313" key="1">
    <source>
        <dbReference type="EMBL" id="SBT57326.1"/>
    </source>
</evidence>
<dbReference type="InterPro" id="IPR008780">
    <property type="entry name" value="Plasmodium_Vir"/>
</dbReference>
<dbReference type="Pfam" id="PF05795">
    <property type="entry name" value="Plasmodium_Vir"/>
    <property type="match status" value="1"/>
</dbReference>
<accession>A0A1A9AMB1</accession>